<evidence type="ECO:0000256" key="4">
    <source>
        <dbReference type="ARBA" id="ARBA00022723"/>
    </source>
</evidence>
<accession>A0ABN8FLZ3</accession>
<dbReference type="SFLD" id="SFLDG01386">
    <property type="entry name" value="main_SPASM_domain-containing"/>
    <property type="match status" value="1"/>
</dbReference>
<dbReference type="PANTHER" id="PTHR11228:SF7">
    <property type="entry name" value="PQQA PEPTIDE CYCLASE"/>
    <property type="match status" value="1"/>
</dbReference>
<dbReference type="SFLD" id="SFLDS00029">
    <property type="entry name" value="Radical_SAM"/>
    <property type="match status" value="1"/>
</dbReference>
<gene>
    <name evidence="9" type="primary">moaA_10</name>
    <name evidence="9" type="ORF">PAECIP111894_05234</name>
</gene>
<evidence type="ECO:0000256" key="3">
    <source>
        <dbReference type="ARBA" id="ARBA00022691"/>
    </source>
</evidence>
<comment type="cofactor">
    <cofactor evidence="1">
        <name>[4Fe-4S] cluster</name>
        <dbReference type="ChEBI" id="CHEBI:49883"/>
    </cofactor>
</comment>
<evidence type="ECO:0000256" key="6">
    <source>
        <dbReference type="ARBA" id="ARBA00023004"/>
    </source>
</evidence>
<keyword evidence="3" id="KW-0949">S-adenosyl-L-methionine</keyword>
<keyword evidence="2" id="KW-0004">4Fe-4S</keyword>
<dbReference type="InterPro" id="IPR058240">
    <property type="entry name" value="rSAM_sf"/>
</dbReference>
<dbReference type="Proteomes" id="UP000838749">
    <property type="component" value="Unassembled WGS sequence"/>
</dbReference>
<keyword evidence="7" id="KW-0411">Iron-sulfur</keyword>
<keyword evidence="4" id="KW-0479">Metal-binding</keyword>
<feature type="domain" description="Radical SAM core" evidence="8">
    <location>
        <begin position="84"/>
        <end position="291"/>
    </location>
</feature>
<keyword evidence="10" id="KW-1185">Reference proteome</keyword>
<dbReference type="CDD" id="cd01335">
    <property type="entry name" value="Radical_SAM"/>
    <property type="match status" value="1"/>
</dbReference>
<dbReference type="PANTHER" id="PTHR11228">
    <property type="entry name" value="RADICAL SAM DOMAIN PROTEIN"/>
    <property type="match status" value="1"/>
</dbReference>
<dbReference type="InterPro" id="IPR000385">
    <property type="entry name" value="MoaA_NifB_PqqE_Fe-S-bd_CS"/>
</dbReference>
<dbReference type="NCBIfam" id="TIGR04085">
    <property type="entry name" value="rSAM_more_4Fe4S"/>
    <property type="match status" value="1"/>
</dbReference>
<dbReference type="SFLD" id="SFLDG01067">
    <property type="entry name" value="SPASM/twitch_domain_containing"/>
    <property type="match status" value="1"/>
</dbReference>
<keyword evidence="5" id="KW-0560">Oxidoreductase</keyword>
<dbReference type="Pfam" id="PF04055">
    <property type="entry name" value="Radical_SAM"/>
    <property type="match status" value="1"/>
</dbReference>
<evidence type="ECO:0000256" key="5">
    <source>
        <dbReference type="ARBA" id="ARBA00023002"/>
    </source>
</evidence>
<evidence type="ECO:0000313" key="9">
    <source>
        <dbReference type="EMBL" id="CAH1059048.1"/>
    </source>
</evidence>
<dbReference type="PROSITE" id="PS01305">
    <property type="entry name" value="MOAA_NIFB_PQQE"/>
    <property type="match status" value="1"/>
</dbReference>
<evidence type="ECO:0000259" key="8">
    <source>
        <dbReference type="PROSITE" id="PS51918"/>
    </source>
</evidence>
<reference evidence="9" key="1">
    <citation type="submission" date="2021-12" db="EMBL/GenBank/DDBJ databases">
        <authorList>
            <person name="Criscuolo A."/>
        </authorList>
    </citation>
    <scope>NUCLEOTIDE SEQUENCE</scope>
    <source>
        <strain evidence="9">CIP111894</strain>
    </source>
</reference>
<protein>
    <submittedName>
        <fullName evidence="9">GTP 3',8-cyclase</fullName>
    </submittedName>
</protein>
<evidence type="ECO:0000256" key="1">
    <source>
        <dbReference type="ARBA" id="ARBA00001966"/>
    </source>
</evidence>
<evidence type="ECO:0000256" key="7">
    <source>
        <dbReference type="ARBA" id="ARBA00023014"/>
    </source>
</evidence>
<comment type="caution">
    <text evidence="9">The sequence shown here is derived from an EMBL/GenBank/DDBJ whole genome shotgun (WGS) entry which is preliminary data.</text>
</comment>
<dbReference type="SUPFAM" id="SSF102114">
    <property type="entry name" value="Radical SAM enzymes"/>
    <property type="match status" value="1"/>
</dbReference>
<dbReference type="EMBL" id="CAKMAB010000044">
    <property type="protein sequence ID" value="CAH1059048.1"/>
    <property type="molecule type" value="Genomic_DNA"/>
</dbReference>
<dbReference type="InterPro" id="IPR007197">
    <property type="entry name" value="rSAM"/>
</dbReference>
<dbReference type="Pfam" id="PF13186">
    <property type="entry name" value="SPASM"/>
    <property type="match status" value="1"/>
</dbReference>
<dbReference type="InterPro" id="IPR023885">
    <property type="entry name" value="4Fe4S-binding_SPASM_dom"/>
</dbReference>
<sequence>MALMKYTWNPTIDIQSREDTYLFINPEHGTWLKSKTKTKLLLEDMISGRNRNDISEHTKYSILQRFIESGMIIRDGQVMSTRSKKDIKSVYLVVTKTCNLSCDFCSMGSTPAKYDQLSTEEVKTAIDRLKDYYIGRIVITGGEPFSRRDILELVDYIHEKLSCKIVICTNGLLLNAEKIQQLSGKVSRIDMSAENIFSSVNKYDVHKLSNLIQNLRQHNISLCLSYVLTKQNQTHVFAFLDFIELTNTIFSLKIVGPIGNARAHKHLFFSSDSLTEAYSVIFRYIYRMGYQSEPFKRFLIQNLVPSYGCSARNKMLSIHVDKNVYSCHSLTTPEFSVGNIMEDTIDRILKQSSSKADSLFYKQSFEIDQRTVCADCNVRYFCQGSCYAEMYNNERRKGILPPECGIKKAVLIFNIWHYDHKQSFLDNLKVFIDLLESTKKQKNEVMR</sequence>
<evidence type="ECO:0000313" key="10">
    <source>
        <dbReference type="Proteomes" id="UP000838749"/>
    </source>
</evidence>
<organism evidence="9 10">
    <name type="scientific">Paenibacillus pseudetheri</name>
    <dbReference type="NCBI Taxonomy" id="2897682"/>
    <lineage>
        <taxon>Bacteria</taxon>
        <taxon>Bacillati</taxon>
        <taxon>Bacillota</taxon>
        <taxon>Bacilli</taxon>
        <taxon>Bacillales</taxon>
        <taxon>Paenibacillaceae</taxon>
        <taxon>Paenibacillus</taxon>
    </lineage>
</organism>
<evidence type="ECO:0000256" key="2">
    <source>
        <dbReference type="ARBA" id="ARBA00022485"/>
    </source>
</evidence>
<keyword evidence="6" id="KW-0408">Iron</keyword>
<proteinExistence type="predicted"/>
<dbReference type="PROSITE" id="PS51918">
    <property type="entry name" value="RADICAL_SAM"/>
    <property type="match status" value="1"/>
</dbReference>
<dbReference type="Gene3D" id="3.20.20.70">
    <property type="entry name" value="Aldolase class I"/>
    <property type="match status" value="1"/>
</dbReference>
<dbReference type="InterPro" id="IPR050377">
    <property type="entry name" value="Radical_SAM_PqqE_MftC-like"/>
</dbReference>
<name>A0ABN8FLZ3_9BACL</name>
<dbReference type="InterPro" id="IPR013785">
    <property type="entry name" value="Aldolase_TIM"/>
</dbReference>